<dbReference type="EMBL" id="BPVZ01000009">
    <property type="protein sequence ID" value="GKU95220.1"/>
    <property type="molecule type" value="Genomic_DNA"/>
</dbReference>
<keyword evidence="1" id="KW-0677">Repeat</keyword>
<evidence type="ECO:0000256" key="2">
    <source>
        <dbReference type="PROSITE-ProRule" id="PRU00708"/>
    </source>
</evidence>
<gene>
    <name evidence="3" type="ORF">SLEP1_g8607</name>
</gene>
<dbReference type="Pfam" id="PF01535">
    <property type="entry name" value="PPR"/>
    <property type="match status" value="6"/>
</dbReference>
<evidence type="ECO:0000256" key="1">
    <source>
        <dbReference type="ARBA" id="ARBA00022737"/>
    </source>
</evidence>
<dbReference type="Pfam" id="PF20431">
    <property type="entry name" value="E_motif"/>
    <property type="match status" value="1"/>
</dbReference>
<dbReference type="NCBIfam" id="TIGR00756">
    <property type="entry name" value="PPR"/>
    <property type="match status" value="4"/>
</dbReference>
<dbReference type="Pfam" id="PF13041">
    <property type="entry name" value="PPR_2"/>
    <property type="match status" value="3"/>
</dbReference>
<feature type="repeat" description="PPR" evidence="2">
    <location>
        <begin position="82"/>
        <end position="116"/>
    </location>
</feature>
<dbReference type="Gene3D" id="1.25.40.10">
    <property type="entry name" value="Tetratricopeptide repeat domain"/>
    <property type="match status" value="5"/>
</dbReference>
<reference evidence="3 4" key="1">
    <citation type="journal article" date="2021" name="Commun. Biol.">
        <title>The genome of Shorea leprosula (Dipterocarpaceae) highlights the ecological relevance of drought in aseasonal tropical rainforests.</title>
        <authorList>
            <person name="Ng K.K.S."/>
            <person name="Kobayashi M.J."/>
            <person name="Fawcett J.A."/>
            <person name="Hatakeyama M."/>
            <person name="Paape T."/>
            <person name="Ng C.H."/>
            <person name="Ang C.C."/>
            <person name="Tnah L.H."/>
            <person name="Lee C.T."/>
            <person name="Nishiyama T."/>
            <person name="Sese J."/>
            <person name="O'Brien M.J."/>
            <person name="Copetti D."/>
            <person name="Mohd Noor M.I."/>
            <person name="Ong R.C."/>
            <person name="Putra M."/>
            <person name="Sireger I.Z."/>
            <person name="Indrioko S."/>
            <person name="Kosugi Y."/>
            <person name="Izuno A."/>
            <person name="Isagi Y."/>
            <person name="Lee S.L."/>
            <person name="Shimizu K.K."/>
        </authorList>
    </citation>
    <scope>NUCLEOTIDE SEQUENCE [LARGE SCALE GENOMIC DNA]</scope>
    <source>
        <strain evidence="3">214</strain>
    </source>
</reference>
<proteinExistence type="predicted"/>
<accession>A0AAV5I7V1</accession>
<dbReference type="InterPro" id="IPR046960">
    <property type="entry name" value="PPR_At4g14850-like_plant"/>
</dbReference>
<protein>
    <recommendedName>
        <fullName evidence="5">Pentatricopeptide repeat-containing protein</fullName>
    </recommendedName>
</protein>
<dbReference type="InterPro" id="IPR002885">
    <property type="entry name" value="PPR_rpt"/>
</dbReference>
<dbReference type="InterPro" id="IPR046848">
    <property type="entry name" value="E_motif"/>
</dbReference>
<dbReference type="FunFam" id="1.25.40.10:FF:000381">
    <property type="entry name" value="Pentatricopeptide repeat-containing protein"/>
    <property type="match status" value="1"/>
</dbReference>
<dbReference type="GO" id="GO:0009451">
    <property type="term" value="P:RNA modification"/>
    <property type="evidence" value="ECO:0007669"/>
    <property type="project" value="InterPro"/>
</dbReference>
<feature type="repeat" description="PPR" evidence="2">
    <location>
        <begin position="579"/>
        <end position="613"/>
    </location>
</feature>
<dbReference type="FunFam" id="1.25.40.10:FF:000344">
    <property type="entry name" value="Pentatricopeptide repeat-containing protein"/>
    <property type="match status" value="1"/>
</dbReference>
<sequence>MKRLFLRKQSIGILIADKLYLQSLRASVSSHSPLLTDQIYSLFIKSGHSLHPFLSTALISHFSRLGDFSRAVPFLFDTPNPDTVTFNALISGFARFRQPGHVFWLFDELRLSGLRPDVFTSSSLVKGSESFEENGVAHGVCLRLGFGYGAFVVSGLIENYAKSGDLESAEKCFDECLDVDHVVCTSMICGYVWNEEFVKAKEVFMKMRHLGLELNELSLTGVIGALFDLREGEQIHGLGVKMGLLCGCSIHLNNAVMSMYSRCGSKADALKMFDEIAEPDIVSWTERIGAAYDVMVALESFNCLRCTGLEANEYTMINSLSKIEGEEMLKSGKQIQAVCHKEGLLQVISVSNALISMYAKCGQMKDVRCVFEDMIDWDSVSWNSIISGYSDHGLVCETFEMFSKMRDFSAIPNNYTIASILEAVSDSNSLELAMQIHSYMIKCGFMLDNSTMSLLVTSYARCSGIDESKSVFSEISKINSVPLNAMASAFVHASCYADALDLFCSARNSNLEIDAATFTIALKACAAISDVEQARAIQSLAIKLGFHQDCFVETAVIDVYCKCGCMVDAEKAFTYASRNLAAWNAMITGYAQHGCYNGVFDLYNKMTEYEIEPDEITYLGVLTSCCHAGLLQEAQNYIYCMIDLHGLTPHLEHYACIIDLLGRAGLVEDAKRTIDQMPIQPDAHLWQILLSACSIYGNVDIGRVAASKLLELQPNNESAYVLLSNLCASAGMWNDVRQLRSEMKEKQICKEPGSSWIQIRGAMHCFFAHDRSHPDMKHIYMALAKVYKEMQASQEMEKDGTL</sequence>
<dbReference type="PROSITE" id="PS51375">
    <property type="entry name" value="PPR"/>
    <property type="match status" value="4"/>
</dbReference>
<comment type="caution">
    <text evidence="3">The sequence shown here is derived from an EMBL/GenBank/DDBJ whole genome shotgun (WGS) entry which is preliminary data.</text>
</comment>
<keyword evidence="4" id="KW-1185">Reference proteome</keyword>
<organism evidence="3 4">
    <name type="scientific">Rubroshorea leprosula</name>
    <dbReference type="NCBI Taxonomy" id="152421"/>
    <lineage>
        <taxon>Eukaryota</taxon>
        <taxon>Viridiplantae</taxon>
        <taxon>Streptophyta</taxon>
        <taxon>Embryophyta</taxon>
        <taxon>Tracheophyta</taxon>
        <taxon>Spermatophyta</taxon>
        <taxon>Magnoliopsida</taxon>
        <taxon>eudicotyledons</taxon>
        <taxon>Gunneridae</taxon>
        <taxon>Pentapetalae</taxon>
        <taxon>rosids</taxon>
        <taxon>malvids</taxon>
        <taxon>Malvales</taxon>
        <taxon>Dipterocarpaceae</taxon>
        <taxon>Rubroshorea</taxon>
    </lineage>
</organism>
<feature type="repeat" description="PPR" evidence="2">
    <location>
        <begin position="180"/>
        <end position="214"/>
    </location>
</feature>
<dbReference type="Proteomes" id="UP001054252">
    <property type="component" value="Unassembled WGS sequence"/>
</dbReference>
<dbReference type="AlphaFoldDB" id="A0AAV5I7V1"/>
<dbReference type="GO" id="GO:0003723">
    <property type="term" value="F:RNA binding"/>
    <property type="evidence" value="ECO:0007669"/>
    <property type="project" value="InterPro"/>
</dbReference>
<evidence type="ECO:0000313" key="4">
    <source>
        <dbReference type="Proteomes" id="UP001054252"/>
    </source>
</evidence>
<dbReference type="PANTHER" id="PTHR47926:SF347">
    <property type="entry name" value="PENTATRICOPEPTIDE REPEAT-CONTAINING PROTEIN"/>
    <property type="match status" value="1"/>
</dbReference>
<evidence type="ECO:0008006" key="5">
    <source>
        <dbReference type="Google" id="ProtNLM"/>
    </source>
</evidence>
<name>A0AAV5I7V1_9ROSI</name>
<evidence type="ECO:0000313" key="3">
    <source>
        <dbReference type="EMBL" id="GKU95220.1"/>
    </source>
</evidence>
<dbReference type="PANTHER" id="PTHR47926">
    <property type="entry name" value="PENTATRICOPEPTIDE REPEAT-CONTAINING PROTEIN"/>
    <property type="match status" value="1"/>
</dbReference>
<dbReference type="FunFam" id="1.25.40.10:FF:000366">
    <property type="entry name" value="Pentatricopeptide (PPR) repeat-containing protein"/>
    <property type="match status" value="1"/>
</dbReference>
<feature type="repeat" description="PPR" evidence="2">
    <location>
        <begin position="378"/>
        <end position="412"/>
    </location>
</feature>
<dbReference type="InterPro" id="IPR011990">
    <property type="entry name" value="TPR-like_helical_dom_sf"/>
</dbReference>